<keyword evidence="8" id="KW-1185">Reference proteome</keyword>
<dbReference type="InterPro" id="IPR007248">
    <property type="entry name" value="Mpv17_PMP22"/>
</dbReference>
<feature type="transmembrane region" description="Helical" evidence="6">
    <location>
        <begin position="72"/>
        <end position="92"/>
    </location>
</feature>
<proteinExistence type="inferred from homology"/>
<evidence type="ECO:0000256" key="2">
    <source>
        <dbReference type="ARBA" id="ARBA00006824"/>
    </source>
</evidence>
<evidence type="ECO:0000256" key="5">
    <source>
        <dbReference type="ARBA" id="ARBA00023136"/>
    </source>
</evidence>
<name>R9P1U2_PSEHS</name>
<dbReference type="PANTHER" id="PTHR11266:SF17">
    <property type="entry name" value="PROTEIN MPV17"/>
    <property type="match status" value="1"/>
</dbReference>
<gene>
    <name evidence="7" type="ORF">PHSY_002754</name>
</gene>
<dbReference type="PANTHER" id="PTHR11266">
    <property type="entry name" value="PEROXISOMAL MEMBRANE PROTEIN 2, PXMP2 MPV17"/>
    <property type="match status" value="1"/>
</dbReference>
<keyword evidence="3 6" id="KW-0812">Transmembrane</keyword>
<organism evidence="7 8">
    <name type="scientific">Pseudozyma hubeiensis (strain SY62)</name>
    <name type="common">Yeast</name>
    <dbReference type="NCBI Taxonomy" id="1305764"/>
    <lineage>
        <taxon>Eukaryota</taxon>
        <taxon>Fungi</taxon>
        <taxon>Dikarya</taxon>
        <taxon>Basidiomycota</taxon>
        <taxon>Ustilaginomycotina</taxon>
        <taxon>Ustilaginomycetes</taxon>
        <taxon>Ustilaginales</taxon>
        <taxon>Ustilaginaceae</taxon>
        <taxon>Pseudozyma</taxon>
    </lineage>
</organism>
<dbReference type="EMBL" id="DF238791">
    <property type="protein sequence ID" value="GAC95179.1"/>
    <property type="molecule type" value="Genomic_DNA"/>
</dbReference>
<evidence type="ECO:0000313" key="8">
    <source>
        <dbReference type="Proteomes" id="UP000014071"/>
    </source>
</evidence>
<accession>R9P1U2</accession>
<evidence type="ECO:0000256" key="6">
    <source>
        <dbReference type="RuleBase" id="RU363053"/>
    </source>
</evidence>
<sequence>MKRTVTSIFRVNCDARPSLDLSRMSAFTRFIAATSSTFPRQCLTGGVLFATGDTIAQQFVEKRRSNHDIPRTVRLALYGGCVFSPLASIWFGRVLERVRFTSKPLNIATKVALDQGIASPAFIAMFFSITTLMAGGTVEDAKKKVQDNWWPTLKTAWGLWVPVQTLNMAVVPVQSRLLFVNVVSIAWNTFLSIKGAGSGGDKVKGKLNEAVELVEAKVDKLH</sequence>
<dbReference type="eggNOG" id="KOG1944">
    <property type="taxonomic scope" value="Eukaryota"/>
</dbReference>
<keyword evidence="5 6" id="KW-0472">Membrane</keyword>
<dbReference type="GeneID" id="24108045"/>
<dbReference type="Proteomes" id="UP000014071">
    <property type="component" value="Unassembled WGS sequence"/>
</dbReference>
<comment type="subcellular location">
    <subcellularLocation>
        <location evidence="1">Membrane</location>
        <topology evidence="1">Multi-pass membrane protein</topology>
    </subcellularLocation>
</comment>
<dbReference type="OrthoDB" id="430207at2759"/>
<reference evidence="8" key="1">
    <citation type="journal article" date="2013" name="Genome Announc.">
        <title>Draft genome sequence of the basidiomycetous yeast-like fungus Pseudozyma hubeiensis SY62, which produces an abundant amount of the biosurfactant mannosylerythritol lipids.</title>
        <authorList>
            <person name="Konishi M."/>
            <person name="Hatada Y."/>
            <person name="Horiuchi J."/>
        </authorList>
    </citation>
    <scope>NUCLEOTIDE SEQUENCE [LARGE SCALE GENOMIC DNA]</scope>
    <source>
        <strain evidence="8">SY62</strain>
    </source>
</reference>
<dbReference type="AlphaFoldDB" id="R9P1U2"/>
<dbReference type="GO" id="GO:0016020">
    <property type="term" value="C:membrane"/>
    <property type="evidence" value="ECO:0007669"/>
    <property type="project" value="UniProtKB-SubCell"/>
</dbReference>
<dbReference type="HOGENOM" id="CLU_049109_8_1_1"/>
<feature type="transmembrane region" description="Helical" evidence="6">
    <location>
        <begin position="112"/>
        <end position="134"/>
    </location>
</feature>
<evidence type="ECO:0000313" key="7">
    <source>
        <dbReference type="EMBL" id="GAC95179.1"/>
    </source>
</evidence>
<dbReference type="STRING" id="1305764.R9P1U2"/>
<evidence type="ECO:0000256" key="1">
    <source>
        <dbReference type="ARBA" id="ARBA00004141"/>
    </source>
</evidence>
<dbReference type="Pfam" id="PF04117">
    <property type="entry name" value="Mpv17_PMP22"/>
    <property type="match status" value="1"/>
</dbReference>
<comment type="similarity">
    <text evidence="2 6">Belongs to the peroxisomal membrane protein PXMP2/4 family.</text>
</comment>
<evidence type="ECO:0000256" key="3">
    <source>
        <dbReference type="ARBA" id="ARBA00022692"/>
    </source>
</evidence>
<keyword evidence="4 6" id="KW-1133">Transmembrane helix</keyword>
<evidence type="ECO:0000256" key="4">
    <source>
        <dbReference type="ARBA" id="ARBA00022989"/>
    </source>
</evidence>
<protein>
    <submittedName>
        <fullName evidence="7">Integral membrane protein</fullName>
    </submittedName>
</protein>
<dbReference type="GO" id="GO:0005739">
    <property type="term" value="C:mitochondrion"/>
    <property type="evidence" value="ECO:0007669"/>
    <property type="project" value="TreeGrafter"/>
</dbReference>
<dbReference type="RefSeq" id="XP_012188766.1">
    <property type="nucleotide sequence ID" value="XM_012333376.1"/>
</dbReference>